<organism evidence="3">
    <name type="scientific">marine metagenome</name>
    <dbReference type="NCBI Taxonomy" id="408172"/>
    <lineage>
        <taxon>unclassified sequences</taxon>
        <taxon>metagenomes</taxon>
        <taxon>ecological metagenomes</taxon>
    </lineage>
</organism>
<evidence type="ECO:0000259" key="2">
    <source>
        <dbReference type="Pfam" id="PF13458"/>
    </source>
</evidence>
<proteinExistence type="predicted"/>
<evidence type="ECO:0000313" key="3">
    <source>
        <dbReference type="EMBL" id="SVE25895.1"/>
    </source>
</evidence>
<feature type="non-terminal residue" evidence="3">
    <location>
        <position position="118"/>
    </location>
</feature>
<dbReference type="EMBL" id="UINC01204943">
    <property type="protein sequence ID" value="SVE25895.1"/>
    <property type="molecule type" value="Genomic_DNA"/>
</dbReference>
<evidence type="ECO:0000256" key="1">
    <source>
        <dbReference type="ARBA" id="ARBA00022729"/>
    </source>
</evidence>
<keyword evidence="1" id="KW-0732">Signal</keyword>
<reference evidence="3" key="1">
    <citation type="submission" date="2018-05" db="EMBL/GenBank/DDBJ databases">
        <authorList>
            <person name="Lanie J.A."/>
            <person name="Ng W.-L."/>
            <person name="Kazmierczak K.M."/>
            <person name="Andrzejewski T.M."/>
            <person name="Davidsen T.M."/>
            <person name="Wayne K.J."/>
            <person name="Tettelin H."/>
            <person name="Glass J.I."/>
            <person name="Rusch D."/>
            <person name="Podicherti R."/>
            <person name="Tsui H.-C.T."/>
            <person name="Winkler M.E."/>
        </authorList>
    </citation>
    <scope>NUCLEOTIDE SEQUENCE</scope>
</reference>
<dbReference type="Gene3D" id="3.40.50.2300">
    <property type="match status" value="1"/>
</dbReference>
<dbReference type="Pfam" id="PF13458">
    <property type="entry name" value="Peripla_BP_6"/>
    <property type="match status" value="1"/>
</dbReference>
<dbReference type="InterPro" id="IPR028082">
    <property type="entry name" value="Peripla_BP_I"/>
</dbReference>
<dbReference type="SUPFAM" id="SSF53822">
    <property type="entry name" value="Periplasmic binding protein-like I"/>
    <property type="match status" value="1"/>
</dbReference>
<dbReference type="InterPro" id="IPR028081">
    <property type="entry name" value="Leu-bd"/>
</dbReference>
<protein>
    <recommendedName>
        <fullName evidence="2">Leucine-binding protein domain-containing protein</fullName>
    </recommendedName>
</protein>
<name>A0A383C2S9_9ZZZZ</name>
<dbReference type="AlphaFoldDB" id="A0A383C2S9"/>
<feature type="domain" description="Leucine-binding protein" evidence="2">
    <location>
        <begin position="29"/>
        <end position="113"/>
    </location>
</feature>
<sequence length="118" mass="12657">MKNKNFLTLIASVITCLWLSQGVMAAKGIYVPLFTYKTGPFAGSGIPSGNGMADYLTMLNERDGGVGGIPLIVEECETGYNTKKGVECYEKVKGKNPAIINPWSTGITLQLIPKTPVD</sequence>
<accession>A0A383C2S9</accession>
<gene>
    <name evidence="3" type="ORF">METZ01_LOCUS478749</name>
</gene>